<keyword evidence="3" id="KW-1185">Reference proteome</keyword>
<proteinExistence type="predicted"/>
<reference evidence="2 3" key="1">
    <citation type="submission" date="2016-07" db="EMBL/GenBank/DDBJ databases">
        <title>Pervasive Adenine N6-methylation of Active Genes in Fungi.</title>
        <authorList>
            <consortium name="DOE Joint Genome Institute"/>
            <person name="Mondo S.J."/>
            <person name="Dannebaum R.O."/>
            <person name="Kuo R.C."/>
            <person name="Labutti K."/>
            <person name="Haridas S."/>
            <person name="Kuo A."/>
            <person name="Salamov A."/>
            <person name="Ahrendt S.R."/>
            <person name="Lipzen A."/>
            <person name="Sullivan W."/>
            <person name="Andreopoulos W.B."/>
            <person name="Clum A."/>
            <person name="Lindquist E."/>
            <person name="Daum C."/>
            <person name="Ramamoorthy G.K."/>
            <person name="Gryganskyi A."/>
            <person name="Culley D."/>
            <person name="Magnuson J.K."/>
            <person name="James T.Y."/>
            <person name="O'Malley M.A."/>
            <person name="Stajich J.E."/>
            <person name="Spatafora J.W."/>
            <person name="Visel A."/>
            <person name="Grigoriev I.V."/>
        </authorList>
    </citation>
    <scope>NUCLEOTIDE SEQUENCE [LARGE SCALE GENOMIC DNA]</scope>
    <source>
        <strain evidence="2 3">PL171</strain>
    </source>
</reference>
<dbReference type="Proteomes" id="UP000193411">
    <property type="component" value="Unassembled WGS sequence"/>
</dbReference>
<evidence type="ECO:0000313" key="2">
    <source>
        <dbReference type="EMBL" id="ORZ34605.1"/>
    </source>
</evidence>
<name>A0A1Y2HJ66_9FUNG</name>
<organism evidence="2 3">
    <name type="scientific">Catenaria anguillulae PL171</name>
    <dbReference type="NCBI Taxonomy" id="765915"/>
    <lineage>
        <taxon>Eukaryota</taxon>
        <taxon>Fungi</taxon>
        <taxon>Fungi incertae sedis</taxon>
        <taxon>Blastocladiomycota</taxon>
        <taxon>Blastocladiomycetes</taxon>
        <taxon>Blastocladiales</taxon>
        <taxon>Catenariaceae</taxon>
        <taxon>Catenaria</taxon>
    </lineage>
</organism>
<dbReference type="Pfam" id="PF13640">
    <property type="entry name" value="2OG-FeII_Oxy_3"/>
    <property type="match status" value="1"/>
</dbReference>
<gene>
    <name evidence="2" type="ORF">BCR44DRAFT_1379207</name>
</gene>
<dbReference type="OrthoDB" id="27483at2759"/>
<comment type="caution">
    <text evidence="2">The sequence shown here is derived from an EMBL/GenBank/DDBJ whole genome shotgun (WGS) entry which is preliminary data.</text>
</comment>
<dbReference type="AlphaFoldDB" id="A0A1Y2HJ66"/>
<feature type="domain" description="Prolyl 4-hydroxylase alpha subunit Fe(2+) 2OG dioxygenase" evidence="1">
    <location>
        <begin position="94"/>
        <end position="181"/>
    </location>
</feature>
<dbReference type="InterPro" id="IPR044862">
    <property type="entry name" value="Pro_4_hyd_alph_FE2OG_OXY"/>
</dbReference>
<protein>
    <recommendedName>
        <fullName evidence="1">Prolyl 4-hydroxylase alpha subunit Fe(2+) 2OG dioxygenase domain-containing protein</fullName>
    </recommendedName>
</protein>
<accession>A0A1Y2HJ66</accession>
<dbReference type="Gene3D" id="2.60.120.620">
    <property type="entry name" value="q2cbj1_9rhob like domain"/>
    <property type="match status" value="1"/>
</dbReference>
<dbReference type="PANTHER" id="PTHR33099:SF7">
    <property type="entry name" value="MYND-TYPE DOMAIN-CONTAINING PROTEIN"/>
    <property type="match status" value="1"/>
</dbReference>
<feature type="non-terminal residue" evidence="2">
    <location>
        <position position="1"/>
    </location>
</feature>
<feature type="non-terminal residue" evidence="2">
    <location>
        <position position="186"/>
    </location>
</feature>
<sequence length="186" mass="20565">PGLVIDGVGPVAVPLTDPDVARKIASAGRLAPFGRDTETVMDTSVRKTWQIEPSKIKVTHPEWQKGFDELVKGMADRLGCPQLALQVKLYKGLLYEEGCFFKRHRDTEKEDGMFATLVVQMPSLHTGGELVVWQQDGSTTTTHDFGAAAKSAEWACHYAVHYADAEHELLPVTTGYRLALVYSICY</sequence>
<dbReference type="PANTHER" id="PTHR33099">
    <property type="entry name" value="FE2OG DIOXYGENASE DOMAIN-CONTAINING PROTEIN"/>
    <property type="match status" value="1"/>
</dbReference>
<evidence type="ECO:0000259" key="1">
    <source>
        <dbReference type="Pfam" id="PF13640"/>
    </source>
</evidence>
<dbReference type="EMBL" id="MCFL01000027">
    <property type="protein sequence ID" value="ORZ34605.1"/>
    <property type="molecule type" value="Genomic_DNA"/>
</dbReference>
<evidence type="ECO:0000313" key="3">
    <source>
        <dbReference type="Proteomes" id="UP000193411"/>
    </source>
</evidence>